<keyword evidence="1" id="KW-1185">Reference proteome</keyword>
<organism evidence="1 2">
    <name type="scientific">Meloidogyne hapla</name>
    <name type="common">Root-knot nematode worm</name>
    <dbReference type="NCBI Taxonomy" id="6305"/>
    <lineage>
        <taxon>Eukaryota</taxon>
        <taxon>Metazoa</taxon>
        <taxon>Ecdysozoa</taxon>
        <taxon>Nematoda</taxon>
        <taxon>Chromadorea</taxon>
        <taxon>Rhabditida</taxon>
        <taxon>Tylenchina</taxon>
        <taxon>Tylenchomorpha</taxon>
        <taxon>Tylenchoidea</taxon>
        <taxon>Meloidogynidae</taxon>
        <taxon>Meloidogyninae</taxon>
        <taxon>Meloidogyne</taxon>
    </lineage>
</organism>
<evidence type="ECO:0000313" key="2">
    <source>
        <dbReference type="WBParaSite" id="MhA1_Contig2855.frz3.gene2"/>
    </source>
</evidence>
<protein>
    <submittedName>
        <fullName evidence="2">Uncharacterized protein</fullName>
    </submittedName>
</protein>
<evidence type="ECO:0000313" key="1">
    <source>
        <dbReference type="Proteomes" id="UP000095281"/>
    </source>
</evidence>
<accession>A0A1I8BKF2</accession>
<dbReference type="Proteomes" id="UP000095281">
    <property type="component" value="Unplaced"/>
</dbReference>
<sequence length="115" mass="13386">MEINENNFKENKKQLFDNFKIKSVISSSLPNWKSKYLLNRINSFEKISNKNNNEDIRKSPQNLLKINETIIPTTQQTLNNSTINIETLKIENTTINTTTTPLINQTLIETFNENI</sequence>
<name>A0A1I8BKF2_MELHA</name>
<dbReference type="WBParaSite" id="MhA1_Contig2855.frz3.gene2">
    <property type="protein sequence ID" value="MhA1_Contig2855.frz3.gene2"/>
    <property type="gene ID" value="MhA1_Contig2855.frz3.gene2"/>
</dbReference>
<dbReference type="AlphaFoldDB" id="A0A1I8BKF2"/>
<reference evidence="2" key="1">
    <citation type="submission" date="2016-11" db="UniProtKB">
        <authorList>
            <consortium name="WormBaseParasite"/>
        </authorList>
    </citation>
    <scope>IDENTIFICATION</scope>
</reference>
<proteinExistence type="predicted"/>